<name>A0A5K8A400_9BACT</name>
<accession>A0A5K8A400</accession>
<proteinExistence type="predicted"/>
<feature type="coiled-coil region" evidence="1">
    <location>
        <begin position="90"/>
        <end position="117"/>
    </location>
</feature>
<reference evidence="2 3" key="1">
    <citation type="submission" date="2019-11" db="EMBL/GenBank/DDBJ databases">
        <title>Comparative genomics of hydrocarbon-degrading Desulfosarcina strains.</title>
        <authorList>
            <person name="Watanabe M."/>
            <person name="Kojima H."/>
            <person name="Fukui M."/>
        </authorList>
    </citation>
    <scope>NUCLEOTIDE SEQUENCE [LARGE SCALE GENOMIC DNA]</scope>
    <source>
        <strain evidence="3">oXyS1</strain>
    </source>
</reference>
<dbReference type="EMBL" id="AP021879">
    <property type="protein sequence ID" value="BBO87156.1"/>
    <property type="molecule type" value="Genomic_DNA"/>
</dbReference>
<keyword evidence="1" id="KW-0175">Coiled coil</keyword>
<evidence type="ECO:0000256" key="1">
    <source>
        <dbReference type="SAM" id="Coils"/>
    </source>
</evidence>
<gene>
    <name evidence="2" type="ORF">DSCOOX_03360</name>
</gene>
<organism evidence="2 3">
    <name type="scientific">Desulfosarcina ovata subsp. ovata</name>
    <dbReference type="NCBI Taxonomy" id="2752305"/>
    <lineage>
        <taxon>Bacteria</taxon>
        <taxon>Pseudomonadati</taxon>
        <taxon>Thermodesulfobacteriota</taxon>
        <taxon>Desulfobacteria</taxon>
        <taxon>Desulfobacterales</taxon>
        <taxon>Desulfosarcinaceae</taxon>
        <taxon>Desulfosarcina</taxon>
    </lineage>
</organism>
<dbReference type="Proteomes" id="UP000422108">
    <property type="component" value="Chromosome"/>
</dbReference>
<dbReference type="RefSeq" id="WP_155308641.1">
    <property type="nucleotide sequence ID" value="NZ_AP021879.1"/>
</dbReference>
<evidence type="ECO:0000313" key="2">
    <source>
        <dbReference type="EMBL" id="BBO87156.1"/>
    </source>
</evidence>
<dbReference type="AlphaFoldDB" id="A0A5K8A400"/>
<sequence length="160" mass="18091">MDARFLEAWGNYLIAAAKGSESLEALSSWVNKDSKSLWSLPAAFCQLYGIDVSEKPKENINNTFQEIQKLFVKNYSDAIIAMGAVPKTEHDALIEKYNTLKKKNEEQTKTIEKLQLLLATKQIGADKVWDGIQGLTKFQENQIRNAMDIVTKLFETDDNS</sequence>
<keyword evidence="3" id="KW-1185">Reference proteome</keyword>
<evidence type="ECO:0000313" key="3">
    <source>
        <dbReference type="Proteomes" id="UP000422108"/>
    </source>
</evidence>
<protein>
    <submittedName>
        <fullName evidence="2">Uncharacterized protein</fullName>
    </submittedName>
</protein>